<reference evidence="2" key="1">
    <citation type="submission" date="2015-03" db="EMBL/GenBank/DDBJ databases">
        <title>Complete genome sequences of four Salmonella Typhimurium IncHI1 plasmids and their characteristics.</title>
        <authorList>
            <person name="Kubasova T."/>
            <person name="Matiasovicova J."/>
            <person name="Cejkova D."/>
            <person name="Sekelova Z."/>
            <person name="Polansky O."/>
            <person name="Medvecky M."/>
            <person name="Rychlik I."/>
            <person name="Juricova H."/>
        </authorList>
    </citation>
    <scope>NUCLEOTIDE SEQUENCE</scope>
    <source>
        <strain evidence="1">109/9</strain>
        <strain evidence="2">B71</strain>
        <plasmid evidence="1">p109/9</plasmid>
        <plasmid evidence="2">pB71</plasmid>
    </source>
</reference>
<keyword evidence="2" id="KW-0614">Plasmid</keyword>
<evidence type="ECO:0000313" key="1">
    <source>
        <dbReference type="EMBL" id="AKJ20184.1"/>
    </source>
</evidence>
<dbReference type="EMBL" id="KP899805">
    <property type="protein sequence ID" value="AKJ20184.1"/>
    <property type="molecule type" value="Genomic_DNA"/>
</dbReference>
<organism evidence="2">
    <name type="scientific">Salmonella typhimurium</name>
    <dbReference type="NCBI Taxonomy" id="90371"/>
    <lineage>
        <taxon>Bacteria</taxon>
        <taxon>Pseudomonadati</taxon>
        <taxon>Pseudomonadota</taxon>
        <taxon>Gammaproteobacteria</taxon>
        <taxon>Enterobacterales</taxon>
        <taxon>Enterobacteriaceae</taxon>
        <taxon>Salmonella</taxon>
    </lineage>
</organism>
<proteinExistence type="predicted"/>
<evidence type="ECO:0000313" key="2">
    <source>
        <dbReference type="EMBL" id="AKJ20362.1"/>
    </source>
</evidence>
<protein>
    <submittedName>
        <fullName evidence="2">Uncharacterized protein</fullName>
    </submittedName>
</protein>
<accession>A0A0G3B6A2</accession>
<name>A0A0G3B6A2_SALTM</name>
<geneLocation type="plasmid" evidence="2">
    <name>pB71</name>
</geneLocation>
<geneLocation type="plasmid" evidence="1">
    <name>p109/9</name>
</geneLocation>
<sequence length="134" mass="14755">MAVWRISVRCSIMVMFVLVAQFLLDASSTPALKFMPSFLASVARWEAIWSVICGCLRLQPYHLWSAGKASSDTPLPGAAGAGGVFTPCVCCNGIFSGNRESNFFDIFLLYVPAFHTKVKFALLSENLKRTDRVL</sequence>
<dbReference type="AlphaFoldDB" id="A0A0G3B6A2"/>
<dbReference type="EMBL" id="KP899806">
    <property type="protein sequence ID" value="AKJ20362.1"/>
    <property type="molecule type" value="Genomic_DNA"/>
</dbReference>